<sequence>MFNDLGDTSLHHCSSSSLRGKLLLFIPRGQQSPLPASESWGSFGGSQVSQLIACLPVCSQSVRAAAMLAREEAAPRQDPSAGQYRETGRIDAGTSLPQTQLTSTLHLPPPTEVAEVHSLLKQKYLCKKTGQSSAAEENLSLRHFPSRTLVPVDVIDINETLRYYLNDLLLTASTCASGLCRVTLGSLLIPPPAPQPLSHPPARPLLAL</sequence>
<dbReference type="Proteomes" id="UP001153269">
    <property type="component" value="Unassembled WGS sequence"/>
</dbReference>
<reference evidence="1" key="1">
    <citation type="submission" date="2020-03" db="EMBL/GenBank/DDBJ databases">
        <authorList>
            <person name="Weist P."/>
        </authorList>
    </citation>
    <scope>NUCLEOTIDE SEQUENCE</scope>
</reference>
<protein>
    <submittedName>
        <fullName evidence="1">Uncharacterized protein</fullName>
    </submittedName>
</protein>
<dbReference type="EMBL" id="CADEAL010004452">
    <property type="protein sequence ID" value="CAB1459913.1"/>
    <property type="molecule type" value="Genomic_DNA"/>
</dbReference>
<evidence type="ECO:0000313" key="1">
    <source>
        <dbReference type="EMBL" id="CAB1459913.1"/>
    </source>
</evidence>
<keyword evidence="2" id="KW-1185">Reference proteome</keyword>
<dbReference type="AlphaFoldDB" id="A0A9N7Z959"/>
<accession>A0A9N7Z959</accession>
<comment type="caution">
    <text evidence="1">The sequence shown here is derived from an EMBL/GenBank/DDBJ whole genome shotgun (WGS) entry which is preliminary data.</text>
</comment>
<gene>
    <name evidence="1" type="ORF">PLEPLA_LOCUS47750</name>
</gene>
<organism evidence="1 2">
    <name type="scientific">Pleuronectes platessa</name>
    <name type="common">European plaice</name>
    <dbReference type="NCBI Taxonomy" id="8262"/>
    <lineage>
        <taxon>Eukaryota</taxon>
        <taxon>Metazoa</taxon>
        <taxon>Chordata</taxon>
        <taxon>Craniata</taxon>
        <taxon>Vertebrata</taxon>
        <taxon>Euteleostomi</taxon>
        <taxon>Actinopterygii</taxon>
        <taxon>Neopterygii</taxon>
        <taxon>Teleostei</taxon>
        <taxon>Neoteleostei</taxon>
        <taxon>Acanthomorphata</taxon>
        <taxon>Carangaria</taxon>
        <taxon>Pleuronectiformes</taxon>
        <taxon>Pleuronectoidei</taxon>
        <taxon>Pleuronectidae</taxon>
        <taxon>Pleuronectes</taxon>
    </lineage>
</organism>
<evidence type="ECO:0000313" key="2">
    <source>
        <dbReference type="Proteomes" id="UP001153269"/>
    </source>
</evidence>
<name>A0A9N7Z959_PLEPL</name>
<proteinExistence type="predicted"/>